<dbReference type="InterPro" id="IPR001525">
    <property type="entry name" value="C5_MeTfrase"/>
</dbReference>
<feature type="compositionally biased region" description="Basic and acidic residues" evidence="3">
    <location>
        <begin position="1575"/>
        <end position="1590"/>
    </location>
</feature>
<keyword evidence="2" id="KW-0808">Transferase</keyword>
<feature type="region of interest" description="Disordered" evidence="3">
    <location>
        <begin position="1474"/>
        <end position="1677"/>
    </location>
</feature>
<feature type="region of interest" description="Disordered" evidence="3">
    <location>
        <begin position="1356"/>
        <end position="1426"/>
    </location>
</feature>
<evidence type="ECO:0000313" key="8">
    <source>
        <dbReference type="Proteomes" id="UP001152797"/>
    </source>
</evidence>
<dbReference type="PANTHER" id="PTHR14296">
    <property type="entry name" value="REMODELING AND SPACING FACTOR 1"/>
    <property type="match status" value="1"/>
</dbReference>
<dbReference type="EMBL" id="CAMXCT030006168">
    <property type="protein sequence ID" value="CAL4801389.1"/>
    <property type="molecule type" value="Genomic_DNA"/>
</dbReference>
<feature type="compositionally biased region" description="Basic and acidic residues" evidence="3">
    <location>
        <begin position="826"/>
        <end position="839"/>
    </location>
</feature>
<dbReference type="Proteomes" id="UP001152797">
    <property type="component" value="Unassembled WGS sequence"/>
</dbReference>
<feature type="compositionally biased region" description="Low complexity" evidence="3">
    <location>
        <begin position="1647"/>
        <end position="1668"/>
    </location>
</feature>
<dbReference type="Pfam" id="PF00145">
    <property type="entry name" value="DNA_methylase"/>
    <property type="match status" value="1"/>
</dbReference>
<organism evidence="5">
    <name type="scientific">Cladocopium goreaui</name>
    <dbReference type="NCBI Taxonomy" id="2562237"/>
    <lineage>
        <taxon>Eukaryota</taxon>
        <taxon>Sar</taxon>
        <taxon>Alveolata</taxon>
        <taxon>Dinophyceae</taxon>
        <taxon>Suessiales</taxon>
        <taxon>Symbiodiniaceae</taxon>
        <taxon>Cladocopium</taxon>
    </lineage>
</organism>
<feature type="compositionally biased region" description="Basic and acidic residues" evidence="3">
    <location>
        <begin position="1475"/>
        <end position="1485"/>
    </location>
</feature>
<keyword evidence="4" id="KW-0732">Signal</keyword>
<feature type="compositionally biased region" description="Basic residues" evidence="3">
    <location>
        <begin position="1543"/>
        <end position="1557"/>
    </location>
</feature>
<feature type="chain" id="PRO_5043271691" evidence="4">
    <location>
        <begin position="31"/>
        <end position="2678"/>
    </location>
</feature>
<reference evidence="6" key="2">
    <citation type="submission" date="2024-04" db="EMBL/GenBank/DDBJ databases">
        <authorList>
            <person name="Chen Y."/>
            <person name="Shah S."/>
            <person name="Dougan E. K."/>
            <person name="Thang M."/>
            <person name="Chan C."/>
        </authorList>
    </citation>
    <scope>NUCLEOTIDE SEQUENCE [LARGE SCALE GENOMIC DNA]</scope>
</reference>
<sequence>MPAAEWRVNKEFFLLVAALLGSILPGTTSSAETQDRWESLQEVLRMTANAVQKLEERSALCKVSLFLCAAWETKVNKDLPSCFPVENGQVCLKGYVPDEALDLPRLQRNADFHLGEFDRAEGDLAALMSHCRESGFEDLLQDMTMAQNALAMVVDKLSGRTLRVYGRLAKRACGWMGKAASSGPWACFEQKPLEVRLHHLKRHESSKGHQEAIAKHQGVQSAGFAPDLQLFQDSLHRMRSGGSARDGGVYSDKKQQIRWCLAEAVMDKGRQILRDASAIAVTRDERKGRLLIRWRACTPNLTSASGVLSFHPVDGSAEDLAESTKKAVQEYCRLRICLPRGFKDPQPGEDDPAAEANIKKKTGILVTDGAAPEVLASGLLSGRRPYAKSSSCETYMEGVKVISRDTPHASTRLLKRPFKASPELDKLMTEYVSGTDSFAQKVFHSPMLTTWWKELVTEDNDGLTSMCAAKHRFASYFIPLSRIAHNFPSVVKLCQKVAIIRASGGEWASHLLQQLSGKKCLLVAMAADAAASVHELTRSFDDESSDVSETNARIENFALGIQVLFHSERVIELPTFTKTLCDSFARSPLHFLHHGNVMEIAITEHDKTYAIKVMKEWTSVTLTVLEAEFPAWYLLSAFDVFHLGGKRAETKRGLGQEEALKKLAKVFQVNEVELRTQFVSILPTAEAFQKRSGLDNRSAWANALNRLSTTSPMRRKYPATALREVVSHFIAWTATSSGCEQMFSHLKRSPAELASSKIDTDRRLAVVIGSDSQFDHEVLERARDMYGKMLRSGRARTQLRETRVDAGRAGSQKDGSHKGWMRKRKQAVDKAAQEEELRTPQRRRPPVELPESLAKEEAKQKALLRKRKTEAFLEGTLLDSEITDDLKDEAEKRKKVDEQNDRQRCKAYAAMTKSVHVAKHGLAARSALQNLPVPAFFLEGITDIRQAQLLIVPSAENLSRTNKLIASLFGCVVLSASILRGQAGAKLSYTAGLRRKVRVFASDAFQQEAPSLTVVLRNVCERPDSDWQAVSFQDARRKDGWKWGIVLRGATENVPKNNTNSKKLLCLTGNGLVAWATREFALPTGRYGSELLALRLLGLQKKAQLIMTCESCSKKRALHDVMVKICGFDPSREDFQDIFRRDNASAPRADLYIAGYPCPSFSRMGKRAGTKDVRGMVTLQGLLYIATKRPRTLVLEQVAALMQDKQHRQVWTFLQKVLTALDYTFAYDIVNTRHMGIPQSRPRLYLFAVCRESVTGPLSMPTAREHHPDLHTFINKSLVGNEKLQLPTYEQKLGKALWQQGVPEQVVTALLEGAKSLPSRTVEESAGDGMSINVLFLVLRRCLDVHSSFGIMAVSKESRDKAPVTPEGRPRDRSQSEESRDGPGREERARKDDDPERRHRDNDDDRRRADDDDKPEGREASEDVRAAKDKYGSNVCETCKKEVRGGKAGMRLHKETSKFHWQCVYWQRGMPWEQAKARAAREWEKAMSPSTVPNRPRRCRDDDDDGDKGDHKSAPKLRSRSRSRGAEKGKSRRRSRDTEKDKSRTRRGRSRSPRLRKGITEDKENLVLRHAALIQKERAYREKKREEKKAASAAKAPAKAPAQKKKDDDETSGSYEYVTETEDDLEAGKAKQAQQAASDKKKERLNAAKPKVAPVPVKPASTAAGSSSDGKKKASALASEGLGWLQPSLATVPATQPRLWLFGDDEVFVPCVSTAELEQRVAAGEDESKVKRELQEKKAQANEDRKAAAQAVSQKCQLQAQALVKAKAGPKAAAKAAAAAQSNPPGNGTDELNDAANKSYYCQVQSDIQAILAEFGGEAFRQELPLPITGAKDSGVQDPFCRTKALQALDANACYRCSISIWWVSALQSPTPGVPMSRRRVEDLSEFTFGATGEAKFHSDKMLEIAVSRSDLDTDKPNGLQLVSPEETLHATFCGCARAIQTRDLSEEDWKEKKARWRAVLLSVPCTFSIIAAQDIWKISYNKRQAVLQEHESLSRTAMQVSMEELLKAGLQPVVGGSKQDEEEADGGSLTPTFITQALNVHKSVMSQPRCVELLMDLEHRFETRSCFHKLSKLNVLAQKPASAKSRIWVLESLHDWLSYGMIKVGDVSKAVLQGDRTHCGFVSLFEAKQKVLNYLHEDLLPKAGVLESDRSLLKEASADHAAFRSHSGDGGEVTWQARLQKSGILIFELLEDLVYGRKFDHGIRQAAKLGGTPEQVFEQEPVKEAWQAIVREIAKELEERNALQRKAEEEPRQEEEELATVRKAPTSFPLHSASYWRAVANQTVRTYITLVPEPKTQEGVVTAIEQSSLKSIAGTQGSDSVLVFLDMDSLGESQGPGACKLLRRKFTADLPLLRKLIQGAMLARGSQKRENSEATRVVEGDLVMIHDGLGHPGGVKEAKNMFRLSSAKKEADLDSEVREVLIVFDDESIRQRKQRVKGSYTSHTTLLVASAAPLAQSVPERAYEHHPGHTTSNIVHGVKALAPADMWFASRTDKIALLTPDRCVDITAEAAAKAGDATSVPESIFSAALLPVEFFRDVLRGHAAKGMLDLSASQGCAAQSCLLERLPYVGFVLSEHHAKRLEVQLTQFIVDEMQREGSSHYRPEAAQATSAGNESAEKHASGGNVQPKKKNKKQEDGQEETQPKKKPKKTKKDEEEEAGGEENEGEETGENKSPLPW</sequence>
<keyword evidence="1 7" id="KW-0489">Methyltransferase</keyword>
<proteinExistence type="predicted"/>
<dbReference type="PANTHER" id="PTHR14296:SF3">
    <property type="entry name" value="DIKAR, ISOFORM F"/>
    <property type="match status" value="1"/>
</dbReference>
<dbReference type="GO" id="GO:0006355">
    <property type="term" value="P:regulation of DNA-templated transcription"/>
    <property type="evidence" value="ECO:0007669"/>
    <property type="project" value="InterPro"/>
</dbReference>
<evidence type="ECO:0000256" key="1">
    <source>
        <dbReference type="ARBA" id="ARBA00022603"/>
    </source>
</evidence>
<evidence type="ECO:0000313" key="6">
    <source>
        <dbReference type="EMBL" id="CAL1167452.1"/>
    </source>
</evidence>
<feature type="compositionally biased region" description="Basic residues" evidence="3">
    <location>
        <begin position="1514"/>
        <end position="1523"/>
    </location>
</feature>
<evidence type="ECO:0000313" key="7">
    <source>
        <dbReference type="EMBL" id="CAL4801389.1"/>
    </source>
</evidence>
<feature type="region of interest" description="Disordered" evidence="3">
    <location>
        <begin position="2597"/>
        <end position="2678"/>
    </location>
</feature>
<comment type="caution">
    <text evidence="5">The sequence shown here is derived from an EMBL/GenBank/DDBJ whole genome shotgun (WGS) entry which is preliminary data.</text>
</comment>
<protein>
    <submittedName>
        <fullName evidence="7">Type II methyltransferase M1.ScrFI (M1.ScrFI) (Cytosine-specific methyltransferase ScrFIA) (Modification methylase ScrFIA) (M.ScrFI-A) (M.ScrFIA)</fullName>
    </submittedName>
</protein>
<keyword evidence="8" id="KW-1185">Reference proteome</keyword>
<dbReference type="GO" id="GO:0032259">
    <property type="term" value="P:methylation"/>
    <property type="evidence" value="ECO:0007669"/>
    <property type="project" value="UniProtKB-KW"/>
</dbReference>
<feature type="compositionally biased region" description="Low complexity" evidence="3">
    <location>
        <begin position="1591"/>
        <end position="1601"/>
    </location>
</feature>
<dbReference type="InterPro" id="IPR028938">
    <property type="entry name" value="Rsf1-like"/>
</dbReference>
<feature type="compositionally biased region" description="Basic and acidic residues" evidence="3">
    <location>
        <begin position="1558"/>
        <end position="1567"/>
    </location>
</feature>
<dbReference type="InterPro" id="IPR029063">
    <property type="entry name" value="SAM-dependent_MTases_sf"/>
</dbReference>
<dbReference type="GO" id="GO:0008168">
    <property type="term" value="F:methyltransferase activity"/>
    <property type="evidence" value="ECO:0007669"/>
    <property type="project" value="UniProtKB-KW"/>
</dbReference>
<reference evidence="5" key="1">
    <citation type="submission" date="2022-10" db="EMBL/GenBank/DDBJ databases">
        <authorList>
            <person name="Chen Y."/>
            <person name="Dougan E. K."/>
            <person name="Chan C."/>
            <person name="Rhodes N."/>
            <person name="Thang M."/>
        </authorList>
    </citation>
    <scope>NUCLEOTIDE SEQUENCE</scope>
</reference>
<accession>A0A9P1DP81</accession>
<dbReference type="GO" id="GO:0031213">
    <property type="term" value="C:RSF complex"/>
    <property type="evidence" value="ECO:0007669"/>
    <property type="project" value="InterPro"/>
</dbReference>
<evidence type="ECO:0000256" key="4">
    <source>
        <dbReference type="SAM" id="SignalP"/>
    </source>
</evidence>
<evidence type="ECO:0000256" key="3">
    <source>
        <dbReference type="SAM" id="MobiDB-lite"/>
    </source>
</evidence>
<evidence type="ECO:0000256" key="2">
    <source>
        <dbReference type="ARBA" id="ARBA00022679"/>
    </source>
</evidence>
<feature type="compositionally biased region" description="Acidic residues" evidence="3">
    <location>
        <begin position="2655"/>
        <end position="2669"/>
    </location>
</feature>
<feature type="region of interest" description="Disordered" evidence="3">
    <location>
        <begin position="793"/>
        <end position="855"/>
    </location>
</feature>
<dbReference type="EMBL" id="CAMXCT010006168">
    <property type="protein sequence ID" value="CAI4014077.1"/>
    <property type="molecule type" value="Genomic_DNA"/>
</dbReference>
<name>A0A9P1DP81_9DINO</name>
<dbReference type="OrthoDB" id="423221at2759"/>
<dbReference type="EMBL" id="CAMXCT020006168">
    <property type="protein sequence ID" value="CAL1167452.1"/>
    <property type="molecule type" value="Genomic_DNA"/>
</dbReference>
<gene>
    <name evidence="5" type="ORF">C1SCF055_LOCUS39004</name>
</gene>
<evidence type="ECO:0000313" key="5">
    <source>
        <dbReference type="EMBL" id="CAI4014077.1"/>
    </source>
</evidence>
<feature type="signal peptide" evidence="4">
    <location>
        <begin position="1"/>
        <end position="30"/>
    </location>
</feature>
<dbReference type="Gene3D" id="3.40.50.150">
    <property type="entry name" value="Vaccinia Virus protein VP39"/>
    <property type="match status" value="1"/>
</dbReference>
<dbReference type="SUPFAM" id="SSF53335">
    <property type="entry name" value="S-adenosyl-L-methionine-dependent methyltransferases"/>
    <property type="match status" value="1"/>
</dbReference>